<dbReference type="PANTHER" id="PTHR46580">
    <property type="entry name" value="SENSOR KINASE-RELATED"/>
    <property type="match status" value="1"/>
</dbReference>
<dbReference type="Pfam" id="PF01833">
    <property type="entry name" value="TIG"/>
    <property type="match status" value="1"/>
</dbReference>
<feature type="domain" description="IPT/TIG" evidence="2">
    <location>
        <begin position="2"/>
        <end position="60"/>
    </location>
</feature>
<dbReference type="AlphaFoldDB" id="A0A1V9FCH0"/>
<dbReference type="STRING" id="354355.SAMN05660816_04850"/>
<evidence type="ECO:0000259" key="2">
    <source>
        <dbReference type="Pfam" id="PF01833"/>
    </source>
</evidence>
<reference evidence="4" key="1">
    <citation type="submission" date="2016-04" db="EMBL/GenBank/DDBJ databases">
        <authorList>
            <person name="Chen L."/>
            <person name="Zhuang W."/>
            <person name="Wang G."/>
        </authorList>
    </citation>
    <scope>NUCLEOTIDE SEQUENCE [LARGE SCALE GENOMIC DNA]</scope>
    <source>
        <strain evidence="4">17621</strain>
    </source>
</reference>
<name>A0A1V9FCH0_9BACT</name>
<accession>A0A1V9FCH0</accession>
<dbReference type="InterPro" id="IPR013783">
    <property type="entry name" value="Ig-like_fold"/>
</dbReference>
<gene>
    <name evidence="3" type="ORF">A4H97_21125</name>
</gene>
<keyword evidence="4" id="KW-1185">Reference proteome</keyword>
<dbReference type="InterPro" id="IPR013517">
    <property type="entry name" value="FG-GAP"/>
</dbReference>
<dbReference type="InterPro" id="IPR028994">
    <property type="entry name" value="Integrin_alpha_N"/>
</dbReference>
<sequence>MGPIGSTVVIKGINFNPIAANNIVYFGAVKATITSATSNALSVVVPNGATYEPVTVNTNGLATRSVPPFIVTFPDGGDITPYSFEARINLAAGESPYDIASGDLDNEGKPDIIAVNGGYPYSISIYRNTSTGGTISFATKIDYPIGNVPFSEAISDIDGDGKLDIVVTNEYSFTVSVFRNISTP</sequence>
<dbReference type="Gene3D" id="2.60.40.10">
    <property type="entry name" value="Immunoglobulins"/>
    <property type="match status" value="1"/>
</dbReference>
<organism evidence="3 4">
    <name type="scientific">Niastella yeongjuensis</name>
    <dbReference type="NCBI Taxonomy" id="354355"/>
    <lineage>
        <taxon>Bacteria</taxon>
        <taxon>Pseudomonadati</taxon>
        <taxon>Bacteroidota</taxon>
        <taxon>Chitinophagia</taxon>
        <taxon>Chitinophagales</taxon>
        <taxon>Chitinophagaceae</taxon>
        <taxon>Niastella</taxon>
    </lineage>
</organism>
<dbReference type="EMBL" id="LVXG01000002">
    <property type="protein sequence ID" value="OQP56083.1"/>
    <property type="molecule type" value="Genomic_DNA"/>
</dbReference>
<evidence type="ECO:0000313" key="4">
    <source>
        <dbReference type="Proteomes" id="UP000192610"/>
    </source>
</evidence>
<dbReference type="Pfam" id="PF13517">
    <property type="entry name" value="FG-GAP_3"/>
    <property type="match status" value="1"/>
</dbReference>
<keyword evidence="1" id="KW-0732">Signal</keyword>
<dbReference type="InterPro" id="IPR002909">
    <property type="entry name" value="IPT_dom"/>
</dbReference>
<evidence type="ECO:0000256" key="1">
    <source>
        <dbReference type="ARBA" id="ARBA00022729"/>
    </source>
</evidence>
<dbReference type="Proteomes" id="UP000192610">
    <property type="component" value="Unassembled WGS sequence"/>
</dbReference>
<dbReference type="OrthoDB" id="673970at2"/>
<protein>
    <recommendedName>
        <fullName evidence="2">IPT/TIG domain-containing protein</fullName>
    </recommendedName>
</protein>
<dbReference type="SUPFAM" id="SSF69318">
    <property type="entry name" value="Integrin alpha N-terminal domain"/>
    <property type="match status" value="1"/>
</dbReference>
<evidence type="ECO:0000313" key="3">
    <source>
        <dbReference type="EMBL" id="OQP56083.1"/>
    </source>
</evidence>
<comment type="caution">
    <text evidence="3">The sequence shown here is derived from an EMBL/GenBank/DDBJ whole genome shotgun (WGS) entry which is preliminary data.</text>
</comment>
<proteinExistence type="predicted"/>
<dbReference type="Gene3D" id="2.130.10.130">
    <property type="entry name" value="Integrin alpha, N-terminal"/>
    <property type="match status" value="1"/>
</dbReference>